<sequence length="507" mass="55323">MTHLSYQPTEPMLAQDATSSTRRSSLRNALIITRREVRDSFRDWRILTPIIVLTLVFPAIAQFIAQQVSGFVAGYGASLIGERTVPFFLMIVGFFPISISLVIALETFVGEKERRSLEPLLSTPLTNTELYVGKTFAAMIPPLLASFGGMIFYLIIIIGGEFAWRPQPMLIVQIMLLTIVQALVMVTGAVVVSSQTTSTRAANLLASFIIIPMTILINAESVIMFIAPDSESATGIIALWEIIIAMVVVAILLMRVGSSLFNREALLGRTIDSVNLKAMFKNIMSWTVAVDDAGTPARNLIDWYRRAIPYTLSKLKPALFITLIVFIAAFILGLVLSQNPAWRIPLPETPSYDDISDSFSLLMKVPTQQQTLALIIWQNGRVLLIALVLSIFTLGIAAFIIPPVVYTILGFLMGQLLIANYGLSLFAAALLPHGIVEIPMILLATATMFRLGVIVTKPPQGMTLGAAWTMALGETIKIAFGLVIPLLILAAILEAYLTPLVVASMVS</sequence>
<proteinExistence type="predicted"/>
<organism evidence="3 4">
    <name type="scientific">Phototrophicus methaneseepsis</name>
    <dbReference type="NCBI Taxonomy" id="2710758"/>
    <lineage>
        <taxon>Bacteria</taxon>
        <taxon>Bacillati</taxon>
        <taxon>Chloroflexota</taxon>
        <taxon>Candidatus Thermofontia</taxon>
        <taxon>Phototrophicales</taxon>
        <taxon>Phototrophicaceae</taxon>
        <taxon>Phototrophicus</taxon>
    </lineage>
</organism>
<reference evidence="3 4" key="1">
    <citation type="submission" date="2020-02" db="EMBL/GenBank/DDBJ databases">
        <authorList>
            <person name="Zheng R.K."/>
            <person name="Sun C.M."/>
        </authorList>
    </citation>
    <scope>NUCLEOTIDE SEQUENCE [LARGE SCALE GENOMIC DNA]</scope>
    <source>
        <strain evidence="4">rifampicinis</strain>
    </source>
</reference>
<keyword evidence="2" id="KW-1133">Transmembrane helix</keyword>
<feature type="transmembrane region" description="Helical" evidence="2">
    <location>
        <begin position="233"/>
        <end position="253"/>
    </location>
</feature>
<feature type="transmembrane region" description="Helical" evidence="2">
    <location>
        <begin position="408"/>
        <end position="432"/>
    </location>
</feature>
<feature type="region of interest" description="Disordered" evidence="1">
    <location>
        <begin position="1"/>
        <end position="20"/>
    </location>
</feature>
<dbReference type="Proteomes" id="UP000594468">
    <property type="component" value="Chromosome"/>
</dbReference>
<dbReference type="RefSeq" id="WP_195172975.1">
    <property type="nucleotide sequence ID" value="NZ_CP062983.1"/>
</dbReference>
<feature type="transmembrane region" description="Helical" evidence="2">
    <location>
        <begin position="143"/>
        <end position="164"/>
    </location>
</feature>
<keyword evidence="4" id="KW-1185">Reference proteome</keyword>
<keyword evidence="2" id="KW-0812">Transmembrane</keyword>
<feature type="transmembrane region" description="Helical" evidence="2">
    <location>
        <begin position="170"/>
        <end position="192"/>
    </location>
</feature>
<dbReference type="AlphaFoldDB" id="A0A7S8IGP5"/>
<keyword evidence="2" id="KW-0472">Membrane</keyword>
<evidence type="ECO:0000313" key="4">
    <source>
        <dbReference type="Proteomes" id="UP000594468"/>
    </source>
</evidence>
<feature type="transmembrane region" description="Helical" evidence="2">
    <location>
        <begin position="382"/>
        <end position="401"/>
    </location>
</feature>
<dbReference type="EMBL" id="CP062983">
    <property type="protein sequence ID" value="QPC84912.1"/>
    <property type="molecule type" value="Genomic_DNA"/>
</dbReference>
<gene>
    <name evidence="3" type="ORF">G4Y79_11235</name>
</gene>
<dbReference type="KEGG" id="pmet:G4Y79_11235"/>
<feature type="transmembrane region" description="Helical" evidence="2">
    <location>
        <begin position="204"/>
        <end position="227"/>
    </location>
</feature>
<dbReference type="Pfam" id="PF01944">
    <property type="entry name" value="SpoIIM"/>
    <property type="match status" value="1"/>
</dbReference>
<feature type="transmembrane region" description="Helical" evidence="2">
    <location>
        <begin position="315"/>
        <end position="336"/>
    </location>
</feature>
<dbReference type="InterPro" id="IPR002798">
    <property type="entry name" value="SpoIIM-like"/>
</dbReference>
<dbReference type="PANTHER" id="PTHR35337">
    <property type="entry name" value="SLR1478 PROTEIN"/>
    <property type="match status" value="1"/>
</dbReference>
<accession>A0A7S8IGP5</accession>
<feature type="transmembrane region" description="Helical" evidence="2">
    <location>
        <begin position="85"/>
        <end position="105"/>
    </location>
</feature>
<name>A0A7S8IGP5_9CHLR</name>
<dbReference type="GO" id="GO:0005886">
    <property type="term" value="C:plasma membrane"/>
    <property type="evidence" value="ECO:0007669"/>
    <property type="project" value="UniProtKB-SubCell"/>
</dbReference>
<feature type="transmembrane region" description="Helical" evidence="2">
    <location>
        <begin position="44"/>
        <end position="65"/>
    </location>
</feature>
<evidence type="ECO:0000256" key="1">
    <source>
        <dbReference type="SAM" id="MobiDB-lite"/>
    </source>
</evidence>
<dbReference type="GO" id="GO:0140359">
    <property type="term" value="F:ABC-type transporter activity"/>
    <property type="evidence" value="ECO:0007669"/>
    <property type="project" value="InterPro"/>
</dbReference>
<feature type="transmembrane region" description="Helical" evidence="2">
    <location>
        <begin position="438"/>
        <end position="455"/>
    </location>
</feature>
<dbReference type="PANTHER" id="PTHR35337:SF1">
    <property type="entry name" value="SLR1478 PROTEIN"/>
    <property type="match status" value="1"/>
</dbReference>
<protein>
    <submittedName>
        <fullName evidence="3">Stage II sporulation protein M</fullName>
    </submittedName>
</protein>
<evidence type="ECO:0000256" key="2">
    <source>
        <dbReference type="SAM" id="Phobius"/>
    </source>
</evidence>
<evidence type="ECO:0000313" key="3">
    <source>
        <dbReference type="EMBL" id="QPC84912.1"/>
    </source>
</evidence>
<feature type="transmembrane region" description="Helical" evidence="2">
    <location>
        <begin position="476"/>
        <end position="497"/>
    </location>
</feature>